<dbReference type="EMBL" id="JAHHHW010000039">
    <property type="protein sequence ID" value="MBW4430910.1"/>
    <property type="molecule type" value="Genomic_DNA"/>
</dbReference>
<name>A0A9E3H664_9NOST</name>
<dbReference type="SUPFAM" id="SSF51569">
    <property type="entry name" value="Aldolase"/>
    <property type="match status" value="1"/>
</dbReference>
<comment type="caution">
    <text evidence="12">The sequence shown here is derived from an EMBL/GenBank/DDBJ whole genome shotgun (WGS) entry which is preliminary data.</text>
</comment>
<dbReference type="InterPro" id="IPR046348">
    <property type="entry name" value="SIS_dom_sf"/>
</dbReference>
<evidence type="ECO:0000313" key="13">
    <source>
        <dbReference type="Proteomes" id="UP000813215"/>
    </source>
</evidence>
<protein>
    <recommendedName>
        <fullName evidence="5 11">Transaldolase</fullName>
        <ecNumber evidence="5 11">2.2.1.2</ecNumber>
    </recommendedName>
</protein>
<keyword evidence="9 11" id="KW-0704">Schiff base</keyword>
<dbReference type="SUPFAM" id="SSF53697">
    <property type="entry name" value="SIS domain"/>
    <property type="match status" value="1"/>
</dbReference>
<dbReference type="Gene3D" id="3.20.20.70">
    <property type="entry name" value="Aldolase class I"/>
    <property type="match status" value="1"/>
</dbReference>
<keyword evidence="7 11" id="KW-0808">Transferase</keyword>
<evidence type="ECO:0000256" key="4">
    <source>
        <dbReference type="ARBA" id="ARBA00008426"/>
    </source>
</evidence>
<evidence type="ECO:0000313" key="12">
    <source>
        <dbReference type="EMBL" id="MBW4430910.1"/>
    </source>
</evidence>
<feature type="active site" description="Schiff-base intermediate with substrate" evidence="11">
    <location>
        <position position="140"/>
    </location>
</feature>
<dbReference type="Proteomes" id="UP000813215">
    <property type="component" value="Unassembled WGS sequence"/>
</dbReference>
<dbReference type="GO" id="GO:0004347">
    <property type="term" value="F:glucose-6-phosphate isomerase activity"/>
    <property type="evidence" value="ECO:0007669"/>
    <property type="project" value="InterPro"/>
</dbReference>
<evidence type="ECO:0000256" key="1">
    <source>
        <dbReference type="ARBA" id="ARBA00003518"/>
    </source>
</evidence>
<dbReference type="GO" id="GO:0006096">
    <property type="term" value="P:glycolytic process"/>
    <property type="evidence" value="ECO:0007669"/>
    <property type="project" value="InterPro"/>
</dbReference>
<dbReference type="PROSITE" id="PS01054">
    <property type="entry name" value="TRANSALDOLASE_1"/>
    <property type="match status" value="1"/>
</dbReference>
<dbReference type="PROSITE" id="PS51463">
    <property type="entry name" value="P_GLUCOSE_ISOMERASE_3"/>
    <property type="match status" value="1"/>
</dbReference>
<reference evidence="12" key="1">
    <citation type="submission" date="2021-05" db="EMBL/GenBank/DDBJ databases">
        <authorList>
            <person name="Pietrasiak N."/>
            <person name="Ward R."/>
            <person name="Stajich J.E."/>
            <person name="Kurbessoian T."/>
        </authorList>
    </citation>
    <scope>NUCLEOTIDE SEQUENCE</scope>
    <source>
        <strain evidence="12">HA4357-MV3</strain>
    </source>
</reference>
<evidence type="ECO:0000256" key="8">
    <source>
        <dbReference type="ARBA" id="ARBA00023126"/>
    </source>
</evidence>
<comment type="catalytic activity">
    <reaction evidence="10 11">
        <text>D-sedoheptulose 7-phosphate + D-glyceraldehyde 3-phosphate = D-erythrose 4-phosphate + beta-D-fructose 6-phosphate</text>
        <dbReference type="Rhea" id="RHEA:17053"/>
        <dbReference type="ChEBI" id="CHEBI:16897"/>
        <dbReference type="ChEBI" id="CHEBI:57483"/>
        <dbReference type="ChEBI" id="CHEBI:57634"/>
        <dbReference type="ChEBI" id="CHEBI:59776"/>
        <dbReference type="EC" id="2.2.1.2"/>
    </reaction>
</comment>
<sequence>MNSLQILRNYGQSVWLDYIRRSLITSGELQRLVDEDGLCGVTSNPTIFEKAIAGSTDYNDPLISLEQQQDMDAMSLYEQLAISDIQNAADILQSVYQQTKKRDGYVSLEVSPYLAHDTQGTIAEAQRLWQAVGRENVMIKVPATPAGIPAIKQLISEGINVNVTLLFSQETYDLVANAYINGLEALAAQGGDVSKVASVASFFISRIDTAIDAIATHRIQTATSPREQASLQSLIGKVAIANAKLTYQRYQEIYHSAQWQSLANQGAQTQRLLWASTSTKNPLYRDVLYVEELIGSDTVNTIPPATFEAFRDHGQPRRGSLKEHLEEAHDTMETLSRLNISMQEITEQLLTEGVQLFTEAFDKLLSVVEKKREAVLGTALDRQSYYLPDDLAKSVEASVKDWLTNNKVRRLWARDASLWTNEDESRWLGWLGITEDQLAHIDHLKKLAEEVKSRGFKDAVVLGMGGSSLCPEVMKLTFGRVLGYPELHVLDSTDPAQIKAVENKLDLTNTLFVVSSKSGGTLEPNIFKQYFFERVQQALGTEEAGKRFIAITDPDSKLQQIAQSDGFRNIFFGLPSIGGRYSALSNFVMVSAAIMGVDVAKFLDYAEEMVHSCAATVPATDNPGVVLGTILGVLANQGRNKITLIISPAISDLGAWLEQLLAESTGKDGKGLIPIDQEPLGTPEMYGSDRLFVYIKLETNSNLEQDTIVDALEQAGQPVVRILIRDAYQLGQEFFRWEFATAVAGSIIGINAFNQPDVEVSKIATRQLTSKYEQTGTLPPETPILTENHIQLFTDQKNAAALLKATSDRSLIGYLRAHLNRIQVGDYFALLAYVEMNELHQAQLQAIRQAVRDAKQVATCLGFGPRFLHSTGQAYKGGPNTGVFLQITCDASVDLLVPGHKYSFGVVKAAQARGDFQVLAERSRRALRVHLGSDVQAGLTTLQTAIKQVLF</sequence>
<evidence type="ECO:0000256" key="11">
    <source>
        <dbReference type="HAMAP-Rule" id="MF_00493"/>
    </source>
</evidence>
<dbReference type="Gene3D" id="3.40.50.10490">
    <property type="entry name" value="Glucose-6-phosphate isomerase like protein, domain 1"/>
    <property type="match status" value="3"/>
</dbReference>
<evidence type="ECO:0000256" key="6">
    <source>
        <dbReference type="ARBA" id="ARBA00022490"/>
    </source>
</evidence>
<dbReference type="EC" id="2.2.1.2" evidence="5 11"/>
<dbReference type="AlphaFoldDB" id="A0A9E3H664"/>
<dbReference type="CDD" id="cd00955">
    <property type="entry name" value="Transaldolase_like"/>
    <property type="match status" value="1"/>
</dbReference>
<evidence type="ECO:0000256" key="7">
    <source>
        <dbReference type="ARBA" id="ARBA00022679"/>
    </source>
</evidence>
<keyword evidence="8 11" id="KW-0570">Pentose shunt</keyword>
<reference evidence="12" key="2">
    <citation type="journal article" date="2022" name="Microbiol. Resour. Announc.">
        <title>Metagenome Sequencing to Explore Phylogenomics of Terrestrial Cyanobacteria.</title>
        <authorList>
            <person name="Ward R.D."/>
            <person name="Stajich J.E."/>
            <person name="Johansen J.R."/>
            <person name="Huntemann M."/>
            <person name="Clum A."/>
            <person name="Foster B."/>
            <person name="Foster B."/>
            <person name="Roux S."/>
            <person name="Palaniappan K."/>
            <person name="Varghese N."/>
            <person name="Mukherjee S."/>
            <person name="Reddy T.B.K."/>
            <person name="Daum C."/>
            <person name="Copeland A."/>
            <person name="Chen I.A."/>
            <person name="Ivanova N.N."/>
            <person name="Kyrpides N.C."/>
            <person name="Shapiro N."/>
            <person name="Eloe-Fadrosh E.A."/>
            <person name="Pietrasiak N."/>
        </authorList>
    </citation>
    <scope>NUCLEOTIDE SEQUENCE</scope>
    <source>
        <strain evidence="12">HA4357-MV3</strain>
    </source>
</reference>
<dbReference type="NCBIfam" id="NF002881">
    <property type="entry name" value="PRK03343.1"/>
    <property type="match status" value="1"/>
</dbReference>
<dbReference type="CDD" id="cd05015">
    <property type="entry name" value="SIS_PGI_1"/>
    <property type="match status" value="1"/>
</dbReference>
<dbReference type="InterPro" id="IPR035476">
    <property type="entry name" value="SIS_PGI_1"/>
</dbReference>
<keyword evidence="6 11" id="KW-0963">Cytoplasm</keyword>
<proteinExistence type="inferred from homology"/>
<organism evidence="12 13">
    <name type="scientific">Pelatocladus maniniholoensis HA4357-MV3</name>
    <dbReference type="NCBI Taxonomy" id="1117104"/>
    <lineage>
        <taxon>Bacteria</taxon>
        <taxon>Bacillati</taxon>
        <taxon>Cyanobacteriota</taxon>
        <taxon>Cyanophyceae</taxon>
        <taxon>Nostocales</taxon>
        <taxon>Nostocaceae</taxon>
        <taxon>Pelatocladus</taxon>
    </lineage>
</organism>
<evidence type="ECO:0000256" key="9">
    <source>
        <dbReference type="ARBA" id="ARBA00023270"/>
    </source>
</evidence>
<dbReference type="PROSITE" id="PS00958">
    <property type="entry name" value="TRANSALDOLASE_2"/>
    <property type="match status" value="1"/>
</dbReference>
<evidence type="ECO:0000256" key="10">
    <source>
        <dbReference type="ARBA" id="ARBA00048810"/>
    </source>
</evidence>
<keyword evidence="12" id="KW-0413">Isomerase</keyword>
<dbReference type="PANTHER" id="PTHR10683:SF31">
    <property type="entry name" value="TRANSALDOLASE"/>
    <property type="match status" value="1"/>
</dbReference>
<dbReference type="InterPro" id="IPR013785">
    <property type="entry name" value="Aldolase_TIM"/>
</dbReference>
<evidence type="ECO:0000256" key="2">
    <source>
        <dbReference type="ARBA" id="ARBA00004496"/>
    </source>
</evidence>
<dbReference type="GO" id="GO:0006098">
    <property type="term" value="P:pentose-phosphate shunt"/>
    <property type="evidence" value="ECO:0007669"/>
    <property type="project" value="UniProtKB-UniRule"/>
</dbReference>
<comment type="pathway">
    <text evidence="3 11">Carbohydrate degradation; pentose phosphate pathway; D-glyceraldehyde 3-phosphate and beta-D-fructose 6-phosphate from D-ribose 5-phosphate and D-xylulose 5-phosphate (non-oxidative stage): step 2/3.</text>
</comment>
<dbReference type="PANTHER" id="PTHR10683">
    <property type="entry name" value="TRANSALDOLASE"/>
    <property type="match status" value="1"/>
</dbReference>
<dbReference type="NCBIfam" id="NF007080">
    <property type="entry name" value="PRK09533.1"/>
    <property type="match status" value="1"/>
</dbReference>
<comment type="subcellular location">
    <subcellularLocation>
        <location evidence="2 11">Cytoplasm</location>
    </subcellularLocation>
</comment>
<dbReference type="InterPro" id="IPR004732">
    <property type="entry name" value="Transaldolase_2"/>
</dbReference>
<accession>A0A9E3H664</accession>
<dbReference type="HAMAP" id="MF_00493">
    <property type="entry name" value="Transaldolase_2"/>
    <property type="match status" value="1"/>
</dbReference>
<dbReference type="Pfam" id="PF00342">
    <property type="entry name" value="PGI"/>
    <property type="match status" value="1"/>
</dbReference>
<dbReference type="GO" id="GO:0005737">
    <property type="term" value="C:cytoplasm"/>
    <property type="evidence" value="ECO:0007669"/>
    <property type="project" value="UniProtKB-SubCell"/>
</dbReference>
<dbReference type="InterPro" id="IPR018225">
    <property type="entry name" value="Transaldolase_AS"/>
</dbReference>
<comment type="similarity">
    <text evidence="4 11">Belongs to the transaldolase family. Type 2 subfamily.</text>
</comment>
<dbReference type="InterPro" id="IPR001672">
    <property type="entry name" value="G6P_Isomerase"/>
</dbReference>
<dbReference type="GO" id="GO:0006094">
    <property type="term" value="P:gluconeogenesis"/>
    <property type="evidence" value="ECO:0007669"/>
    <property type="project" value="InterPro"/>
</dbReference>
<dbReference type="NCBIfam" id="TIGR00876">
    <property type="entry name" value="tal_mycobact"/>
    <property type="match status" value="1"/>
</dbReference>
<dbReference type="InterPro" id="IPR001585">
    <property type="entry name" value="TAL/FSA"/>
</dbReference>
<evidence type="ECO:0000256" key="3">
    <source>
        <dbReference type="ARBA" id="ARBA00004857"/>
    </source>
</evidence>
<comment type="function">
    <text evidence="1 11">Transaldolase is important for the balance of metabolites in the pentose-phosphate pathway.</text>
</comment>
<dbReference type="GO" id="GO:0004801">
    <property type="term" value="F:transaldolase activity"/>
    <property type="evidence" value="ECO:0007669"/>
    <property type="project" value="UniProtKB-UniRule"/>
</dbReference>
<dbReference type="Pfam" id="PF00923">
    <property type="entry name" value="TAL_FSA"/>
    <property type="match status" value="1"/>
</dbReference>
<evidence type="ECO:0000256" key="5">
    <source>
        <dbReference type="ARBA" id="ARBA00013151"/>
    </source>
</evidence>
<gene>
    <name evidence="11" type="primary">tal</name>
    <name evidence="12" type="ORF">KME28_03990</name>
</gene>
<dbReference type="GO" id="GO:0097367">
    <property type="term" value="F:carbohydrate derivative binding"/>
    <property type="evidence" value="ECO:0007669"/>
    <property type="project" value="InterPro"/>
</dbReference>